<dbReference type="AlphaFoldDB" id="I3EGV3"/>
<organism evidence="7 8">
    <name type="scientific">Nematocida parisii (strain ERTm3)</name>
    <name type="common">Nematode killer fungus</name>
    <dbReference type="NCBI Taxonomy" id="935791"/>
    <lineage>
        <taxon>Eukaryota</taxon>
        <taxon>Fungi</taxon>
        <taxon>Fungi incertae sedis</taxon>
        <taxon>Microsporidia</taxon>
        <taxon>Nematocida</taxon>
    </lineage>
</organism>
<dbReference type="InterPro" id="IPR000719">
    <property type="entry name" value="Prot_kinase_dom"/>
</dbReference>
<dbReference type="InterPro" id="IPR008271">
    <property type="entry name" value="Ser/Thr_kinase_AS"/>
</dbReference>
<keyword evidence="1" id="KW-0723">Serine/threonine-protein kinase</keyword>
<dbReference type="HOGENOM" id="CLU_671015_0_0_1"/>
<dbReference type="Gene3D" id="3.30.200.20">
    <property type="entry name" value="Phosphorylase Kinase, domain 1"/>
    <property type="match status" value="1"/>
</dbReference>
<accession>I3EGV3</accession>
<evidence type="ECO:0000259" key="6">
    <source>
        <dbReference type="PROSITE" id="PS50011"/>
    </source>
</evidence>
<evidence type="ECO:0000256" key="4">
    <source>
        <dbReference type="ARBA" id="ARBA00022777"/>
    </source>
</evidence>
<keyword evidence="3" id="KW-0547">Nucleotide-binding</keyword>
<dbReference type="Gene3D" id="1.10.510.10">
    <property type="entry name" value="Transferase(Phosphotransferase) domain 1"/>
    <property type="match status" value="1"/>
</dbReference>
<dbReference type="Pfam" id="PF00069">
    <property type="entry name" value="Pkinase"/>
    <property type="match status" value="1"/>
</dbReference>
<dbReference type="SMART" id="SM00220">
    <property type="entry name" value="S_TKc"/>
    <property type="match status" value="1"/>
</dbReference>
<keyword evidence="5" id="KW-0067">ATP-binding</keyword>
<keyword evidence="2" id="KW-0808">Transferase</keyword>
<dbReference type="STRING" id="935791.I3EGV3"/>
<gene>
    <name evidence="7" type="ORF">NEQG_01140</name>
</gene>
<dbReference type="PANTHER" id="PTHR24351">
    <property type="entry name" value="RIBOSOMAL PROTEIN S6 KINASE"/>
    <property type="match status" value="1"/>
</dbReference>
<name>I3EGV3_NEMP3</name>
<keyword evidence="4" id="KW-0418">Kinase</keyword>
<protein>
    <recommendedName>
        <fullName evidence="6">Protein kinase domain-containing protein</fullName>
    </recommendedName>
</protein>
<dbReference type="FunCoup" id="I3EGV3">
    <property type="interactions" value="131"/>
</dbReference>
<keyword evidence="8" id="KW-1185">Reference proteome</keyword>
<evidence type="ECO:0000256" key="1">
    <source>
        <dbReference type="ARBA" id="ARBA00022527"/>
    </source>
</evidence>
<dbReference type="OMA" id="RLYACKI"/>
<dbReference type="GO" id="GO:0004674">
    <property type="term" value="F:protein serine/threonine kinase activity"/>
    <property type="evidence" value="ECO:0007669"/>
    <property type="project" value="UniProtKB-KW"/>
</dbReference>
<dbReference type="OrthoDB" id="63267at2759"/>
<dbReference type="InterPro" id="IPR011009">
    <property type="entry name" value="Kinase-like_dom_sf"/>
</dbReference>
<dbReference type="InParanoid" id="I3EGV3"/>
<dbReference type="Proteomes" id="UP000002872">
    <property type="component" value="Unassembled WGS sequence"/>
</dbReference>
<evidence type="ECO:0000313" key="7">
    <source>
        <dbReference type="EMBL" id="EIJ88450.1"/>
    </source>
</evidence>
<dbReference type="GO" id="GO:0005524">
    <property type="term" value="F:ATP binding"/>
    <property type="evidence" value="ECO:0007669"/>
    <property type="project" value="UniProtKB-KW"/>
</dbReference>
<dbReference type="EMBL" id="GL870878">
    <property type="protein sequence ID" value="EIJ88450.1"/>
    <property type="molecule type" value="Genomic_DNA"/>
</dbReference>
<evidence type="ECO:0000256" key="5">
    <source>
        <dbReference type="ARBA" id="ARBA00022840"/>
    </source>
</evidence>
<dbReference type="SUPFAM" id="SSF56112">
    <property type="entry name" value="Protein kinase-like (PK-like)"/>
    <property type="match status" value="1"/>
</dbReference>
<proteinExistence type="predicted"/>
<sequence length="413" mass="48334">MKILSSIAEYFTPAGKDPVTLGIIEVSLKHLRYNKPVRIEYNTIEVTLCTTNLSTKYDIFNNINVIYINRMPYSVKDRVITTKNMEIQIKVTKNKIKIKEEDFTRIKLLGQSTSKVYLVRYNQSNRLYACKIIKKSKNMKNIINERNLLVKLKKSPFLISLLLSFQSPTELFLILPYYRFDLFTILNILPEYAIKIYFCELVIILDHMHSKNIIYRDIKPENILIGPNNHILLCDLDISVESNTNQKFTPTNNSGTLEYMPPEALVQKRLTPKYTSKYDYYTLGILLYEMVVGNTPYRITASEDEDDLKNKILYEEIEYPEINPNIADIINKLTKKDPNKRIGYKEISVHPWLSGVDWNKIRNKEYVIQLDVEEKKRQNCTDAEIEDTTSVDDESCRETVPGFTWIGEDWDEE</sequence>
<evidence type="ECO:0000256" key="2">
    <source>
        <dbReference type="ARBA" id="ARBA00022679"/>
    </source>
</evidence>
<feature type="domain" description="Protein kinase" evidence="6">
    <location>
        <begin position="103"/>
        <end position="353"/>
    </location>
</feature>
<dbReference type="VEuPathDB" id="MicrosporidiaDB:NEQG_01140"/>
<reference evidence="7" key="1">
    <citation type="submission" date="2011-01" db="EMBL/GenBank/DDBJ databases">
        <title>The Genome Sequence of Nematocida parisii strain ERTm3.</title>
        <authorList>
            <consortium name="The Broad Institute Genome Sequencing Platform"/>
            <consortium name="The Broad Institute Genome Sequencing Center for Infectious Disease"/>
            <person name="Cuomo C."/>
            <person name="Troemel E."/>
            <person name="Young S.K."/>
            <person name="Zeng Q."/>
            <person name="Gargeya S."/>
            <person name="Fitzgerald M."/>
            <person name="Haas B."/>
            <person name="Abouelleil A."/>
            <person name="Alvarado L."/>
            <person name="Arachchi H.M."/>
            <person name="Berlin A."/>
            <person name="Chapman S.B."/>
            <person name="Gearin G."/>
            <person name="Goldberg J."/>
            <person name="Griggs A."/>
            <person name="Gujja S."/>
            <person name="Hansen M."/>
            <person name="Heiman D."/>
            <person name="Howarth C."/>
            <person name="Larimer J."/>
            <person name="Lui A."/>
            <person name="MacDonald P.J.P."/>
            <person name="McCowen C."/>
            <person name="Montmayeur A."/>
            <person name="Murphy C."/>
            <person name="Neiman D."/>
            <person name="Pearson M."/>
            <person name="Priest M."/>
            <person name="Roberts A."/>
            <person name="Saif S."/>
            <person name="Shea T."/>
            <person name="Sisk P."/>
            <person name="Stolte C."/>
            <person name="Sykes S."/>
            <person name="Wortman J."/>
            <person name="Nusbaum C."/>
            <person name="Birren B."/>
        </authorList>
    </citation>
    <scope>NUCLEOTIDE SEQUENCE</scope>
    <source>
        <strain evidence="7">ERTm3</strain>
    </source>
</reference>
<evidence type="ECO:0000313" key="8">
    <source>
        <dbReference type="Proteomes" id="UP000002872"/>
    </source>
</evidence>
<evidence type="ECO:0000256" key="3">
    <source>
        <dbReference type="ARBA" id="ARBA00022741"/>
    </source>
</evidence>
<dbReference type="PROSITE" id="PS00108">
    <property type="entry name" value="PROTEIN_KINASE_ST"/>
    <property type="match status" value="1"/>
</dbReference>
<dbReference type="PROSITE" id="PS50011">
    <property type="entry name" value="PROTEIN_KINASE_DOM"/>
    <property type="match status" value="1"/>
</dbReference>